<dbReference type="Proteomes" id="UP000267606">
    <property type="component" value="Unassembled WGS sequence"/>
</dbReference>
<evidence type="ECO:0000313" key="4">
    <source>
        <dbReference type="WBParaSite" id="OFLC_0001145601-mRNA-1"/>
    </source>
</evidence>
<sequence length="86" mass="9453">MPTCDVLCQEYLDQQIRNHIILMSTGSVLLDFEDCENLSNNKNKNDDGDGNDNDDMATATNKSSNTSAENPELLETVSTVVKLVDS</sequence>
<dbReference type="AlphaFoldDB" id="A0A183HVE4"/>
<dbReference type="EMBL" id="UZAJ01016546">
    <property type="protein sequence ID" value="VDO76578.1"/>
    <property type="molecule type" value="Genomic_DNA"/>
</dbReference>
<accession>A0A183HVE4</accession>
<evidence type="ECO:0000313" key="3">
    <source>
        <dbReference type="Proteomes" id="UP000267606"/>
    </source>
</evidence>
<evidence type="ECO:0000256" key="1">
    <source>
        <dbReference type="SAM" id="MobiDB-lite"/>
    </source>
</evidence>
<dbReference type="WBParaSite" id="OFLC_0001145601-mRNA-1">
    <property type="protein sequence ID" value="OFLC_0001145601-mRNA-1"/>
    <property type="gene ID" value="OFLC_0001145601"/>
</dbReference>
<reference evidence="2 3" key="2">
    <citation type="submission" date="2018-11" db="EMBL/GenBank/DDBJ databases">
        <authorList>
            <consortium name="Pathogen Informatics"/>
        </authorList>
    </citation>
    <scope>NUCLEOTIDE SEQUENCE [LARGE SCALE GENOMIC DNA]</scope>
</reference>
<reference evidence="4" key="1">
    <citation type="submission" date="2016-06" db="UniProtKB">
        <authorList>
            <consortium name="WormBaseParasite"/>
        </authorList>
    </citation>
    <scope>IDENTIFICATION</scope>
</reference>
<organism evidence="4">
    <name type="scientific">Onchocerca flexuosa</name>
    <dbReference type="NCBI Taxonomy" id="387005"/>
    <lineage>
        <taxon>Eukaryota</taxon>
        <taxon>Metazoa</taxon>
        <taxon>Ecdysozoa</taxon>
        <taxon>Nematoda</taxon>
        <taxon>Chromadorea</taxon>
        <taxon>Rhabditida</taxon>
        <taxon>Spirurina</taxon>
        <taxon>Spiruromorpha</taxon>
        <taxon>Filarioidea</taxon>
        <taxon>Onchocercidae</taxon>
        <taxon>Onchocerca</taxon>
    </lineage>
</organism>
<feature type="region of interest" description="Disordered" evidence="1">
    <location>
        <begin position="38"/>
        <end position="78"/>
    </location>
</feature>
<gene>
    <name evidence="2" type="ORF">OFLC_LOCUS11456</name>
</gene>
<protein>
    <submittedName>
        <fullName evidence="4">ATP-dependent DNA helicase</fullName>
    </submittedName>
</protein>
<keyword evidence="3" id="KW-1185">Reference proteome</keyword>
<proteinExistence type="predicted"/>
<feature type="compositionally biased region" description="Polar residues" evidence="1">
    <location>
        <begin position="58"/>
        <end position="69"/>
    </location>
</feature>
<evidence type="ECO:0000313" key="2">
    <source>
        <dbReference type="EMBL" id="VDO76578.1"/>
    </source>
</evidence>
<name>A0A183HVE4_9BILA</name>